<sequence>MLAYYINLILFFLSLFSLIYFTYNPRKNYAFIFKTTTSILFIFTAVISYIKSPGDYYYFILLIIGLFFSLFGDMFLALKVNHHDGSLNKFFLYGLVSFSITHVMYILAFTHLGSFNILDLLVALTLAFIAMTILKSNKNIDFKNMLLPASIYSFIICLMTFESIKLVFLLRFDIGTYLLLIGALLFILSDLVLCFILFNKYAKKYLSAINLITYYTGQFIIASTLLFFNDF</sequence>
<dbReference type="AlphaFoldDB" id="A0A0B3WW09"/>
<evidence type="ECO:0000256" key="4">
    <source>
        <dbReference type="ARBA" id="ARBA00022989"/>
    </source>
</evidence>
<evidence type="ECO:0000256" key="2">
    <source>
        <dbReference type="ARBA" id="ARBA00007375"/>
    </source>
</evidence>
<comment type="caution">
    <text evidence="7">The sequence shown here is derived from an EMBL/GenBank/DDBJ whole genome shotgun (WGS) entry which is preliminary data.</text>
</comment>
<feature type="transmembrane region" description="Helical" evidence="6">
    <location>
        <begin position="6"/>
        <end position="23"/>
    </location>
</feature>
<dbReference type="PANTHER" id="PTHR31885">
    <property type="entry name" value="GH04784P"/>
    <property type="match status" value="1"/>
</dbReference>
<comment type="similarity">
    <text evidence="2">Belongs to the TMEM86 family.</text>
</comment>
<evidence type="ECO:0000256" key="1">
    <source>
        <dbReference type="ARBA" id="ARBA00004141"/>
    </source>
</evidence>
<evidence type="ECO:0000256" key="3">
    <source>
        <dbReference type="ARBA" id="ARBA00022692"/>
    </source>
</evidence>
<feature type="transmembrane region" description="Helical" evidence="6">
    <location>
        <begin position="205"/>
        <end position="228"/>
    </location>
</feature>
<dbReference type="Pfam" id="PF07947">
    <property type="entry name" value="YhhN"/>
    <property type="match status" value="1"/>
</dbReference>
<evidence type="ECO:0000256" key="5">
    <source>
        <dbReference type="ARBA" id="ARBA00023136"/>
    </source>
</evidence>
<organism evidence="7 8">
    <name type="scientific">Terrisporobacter othiniensis</name>
    <dbReference type="NCBI Taxonomy" id="1577792"/>
    <lineage>
        <taxon>Bacteria</taxon>
        <taxon>Bacillati</taxon>
        <taxon>Bacillota</taxon>
        <taxon>Clostridia</taxon>
        <taxon>Peptostreptococcales</taxon>
        <taxon>Peptostreptococcaceae</taxon>
        <taxon>Terrisporobacter</taxon>
    </lineage>
</organism>
<feature type="transmembrane region" description="Helical" evidence="6">
    <location>
        <begin position="174"/>
        <end position="198"/>
    </location>
</feature>
<keyword evidence="5 6" id="KW-0472">Membrane</keyword>
<feature type="transmembrane region" description="Helical" evidence="6">
    <location>
        <begin position="90"/>
        <end position="109"/>
    </location>
</feature>
<gene>
    <name evidence="7" type="ORF">QX51_01125</name>
</gene>
<evidence type="ECO:0000313" key="7">
    <source>
        <dbReference type="EMBL" id="KHS58765.1"/>
    </source>
</evidence>
<feature type="transmembrane region" description="Helical" evidence="6">
    <location>
        <begin position="115"/>
        <end position="134"/>
    </location>
</feature>
<accession>A0A0B3WW09</accession>
<feature type="transmembrane region" description="Helical" evidence="6">
    <location>
        <begin position="30"/>
        <end position="50"/>
    </location>
</feature>
<reference evidence="7 8" key="1">
    <citation type="submission" date="2014-12" db="EMBL/GenBank/DDBJ databases">
        <title>Draft genome sequence of Terrisporobacter sp. 08-306576, isolated from the blood culture of a bacteremia patient.</title>
        <authorList>
            <person name="Lund L.C."/>
            <person name="Sydenham T.V."/>
            <person name="Hogh S.V."/>
            <person name="Skov M.N."/>
            <person name="Kemp M."/>
            <person name="Justesen U.S."/>
        </authorList>
    </citation>
    <scope>NUCLEOTIDE SEQUENCE [LARGE SCALE GENOMIC DNA]</scope>
    <source>
        <strain evidence="7 8">08-306576</strain>
    </source>
</reference>
<dbReference type="InterPro" id="IPR012506">
    <property type="entry name" value="TMEM86B-like"/>
</dbReference>
<evidence type="ECO:0008006" key="9">
    <source>
        <dbReference type="Google" id="ProtNLM"/>
    </source>
</evidence>
<feature type="transmembrane region" description="Helical" evidence="6">
    <location>
        <begin position="56"/>
        <end position="78"/>
    </location>
</feature>
<name>A0A0B3WW09_9FIRM</name>
<protein>
    <recommendedName>
        <fullName evidence="9">YhhN-like protein</fullName>
    </recommendedName>
</protein>
<comment type="subcellular location">
    <subcellularLocation>
        <location evidence="1">Membrane</location>
        <topology evidence="1">Multi-pass membrane protein</topology>
    </subcellularLocation>
</comment>
<keyword evidence="3 6" id="KW-0812">Transmembrane</keyword>
<dbReference type="PANTHER" id="PTHR31885:SF6">
    <property type="entry name" value="GH04784P"/>
    <property type="match status" value="1"/>
</dbReference>
<proteinExistence type="inferred from homology"/>
<dbReference type="GO" id="GO:0016787">
    <property type="term" value="F:hydrolase activity"/>
    <property type="evidence" value="ECO:0007669"/>
    <property type="project" value="TreeGrafter"/>
</dbReference>
<dbReference type="RefSeq" id="WP_039678063.1">
    <property type="nucleotide sequence ID" value="NZ_JAXECK010000001.1"/>
</dbReference>
<dbReference type="EMBL" id="JWHR01000013">
    <property type="protein sequence ID" value="KHS58765.1"/>
    <property type="molecule type" value="Genomic_DNA"/>
</dbReference>
<dbReference type="Proteomes" id="UP000031189">
    <property type="component" value="Unassembled WGS sequence"/>
</dbReference>
<feature type="transmembrane region" description="Helical" evidence="6">
    <location>
        <begin position="146"/>
        <end position="168"/>
    </location>
</feature>
<keyword evidence="8" id="KW-1185">Reference proteome</keyword>
<evidence type="ECO:0000313" key="8">
    <source>
        <dbReference type="Proteomes" id="UP000031189"/>
    </source>
</evidence>
<dbReference type="GO" id="GO:0016020">
    <property type="term" value="C:membrane"/>
    <property type="evidence" value="ECO:0007669"/>
    <property type="project" value="UniProtKB-SubCell"/>
</dbReference>
<dbReference type="STRING" id="1577792.QX51_01125"/>
<evidence type="ECO:0000256" key="6">
    <source>
        <dbReference type="SAM" id="Phobius"/>
    </source>
</evidence>
<keyword evidence="4 6" id="KW-1133">Transmembrane helix</keyword>